<dbReference type="GeneID" id="29070091"/>
<dbReference type="InterPro" id="IPR001854">
    <property type="entry name" value="Ribosomal_uL29"/>
</dbReference>
<dbReference type="GO" id="GO:0006412">
    <property type="term" value="P:translation"/>
    <property type="evidence" value="ECO:0007669"/>
    <property type="project" value="InterPro"/>
</dbReference>
<comment type="similarity">
    <text evidence="1">Belongs to the universal ribosomal protein uL29 family.</text>
</comment>
<evidence type="ECO:0000256" key="3">
    <source>
        <dbReference type="ARBA" id="ARBA00023274"/>
    </source>
</evidence>
<dbReference type="PANTHER" id="PTHR10916:SF0">
    <property type="entry name" value="LARGE RIBOSOMAL SUBUNIT PROTEIN UL29C"/>
    <property type="match status" value="1"/>
</dbReference>
<accession>A0A1C9CGB8</accession>
<dbReference type="SUPFAM" id="SSF46561">
    <property type="entry name" value="Ribosomal protein L29 (L29p)"/>
    <property type="match status" value="1"/>
</dbReference>
<geneLocation type="plastid" evidence="6"/>
<dbReference type="GO" id="GO:0022625">
    <property type="term" value="C:cytosolic large ribosomal subunit"/>
    <property type="evidence" value="ECO:0007669"/>
    <property type="project" value="TreeGrafter"/>
</dbReference>
<evidence type="ECO:0000256" key="4">
    <source>
        <dbReference type="ARBA" id="ARBA00040028"/>
    </source>
</evidence>
<organism evidence="6">
    <name type="scientific">Hildenbrandia rubra</name>
    <dbReference type="NCBI Taxonomy" id="31481"/>
    <lineage>
        <taxon>Eukaryota</taxon>
        <taxon>Rhodophyta</taxon>
        <taxon>Florideophyceae</taxon>
        <taxon>Hildenbrandiophycidae</taxon>
        <taxon>Hildenbrandiales</taxon>
        <taxon>Hildenbrandiaceae</taxon>
        <taxon>Hildenbrandia</taxon>
    </lineage>
</organism>
<keyword evidence="2 6" id="KW-0689">Ribosomal protein</keyword>
<reference evidence="6" key="1">
    <citation type="journal article" date="2016" name="BMC Biol.">
        <title>Parallel evolution of highly conserved plastid genome architecture in red seaweeds and seed plants.</title>
        <authorList>
            <person name="Lee J."/>
            <person name="Cho C.H."/>
            <person name="Park S.I."/>
            <person name="Choi J.W."/>
            <person name="Song H.S."/>
            <person name="West J.A."/>
            <person name="Bhattacharya D."/>
            <person name="Yoon H.S."/>
        </authorList>
    </citation>
    <scope>NUCLEOTIDE SEQUENCE</scope>
</reference>
<dbReference type="Pfam" id="PF00831">
    <property type="entry name" value="Ribosomal_L29"/>
    <property type="match status" value="1"/>
</dbReference>
<dbReference type="Gene3D" id="1.10.287.310">
    <property type="match status" value="1"/>
</dbReference>
<dbReference type="RefSeq" id="YP_009294184.1">
    <property type="nucleotide sequence ID" value="NC_031146.1"/>
</dbReference>
<dbReference type="EMBL" id="KX284724">
    <property type="protein sequence ID" value="AOM67426.1"/>
    <property type="molecule type" value="Genomic_DNA"/>
</dbReference>
<evidence type="ECO:0000256" key="2">
    <source>
        <dbReference type="ARBA" id="ARBA00022980"/>
    </source>
</evidence>
<evidence type="ECO:0000256" key="1">
    <source>
        <dbReference type="ARBA" id="ARBA00009254"/>
    </source>
</evidence>
<name>A0A1C9CGB8_9FLOR</name>
<sequence>MLLIYIMIMDQKQFTDEVIKLKKEIFELRLKKATRQNVKPHLFKITKYRLARLLTLQTKTMLK</sequence>
<dbReference type="AlphaFoldDB" id="A0A1C9CGB8"/>
<dbReference type="InterPro" id="IPR036049">
    <property type="entry name" value="Ribosomal_uL29_sf"/>
</dbReference>
<proteinExistence type="inferred from homology"/>
<evidence type="ECO:0000256" key="5">
    <source>
        <dbReference type="ARBA" id="ARBA00042960"/>
    </source>
</evidence>
<gene>
    <name evidence="6" type="primary">rpl29</name>
    <name evidence="6" type="ORF">Hrub_182</name>
</gene>
<dbReference type="HAMAP" id="MF_00374">
    <property type="entry name" value="Ribosomal_uL29"/>
    <property type="match status" value="1"/>
</dbReference>
<evidence type="ECO:0000313" key="6">
    <source>
        <dbReference type="EMBL" id="AOM67426.1"/>
    </source>
</evidence>
<dbReference type="GO" id="GO:0003735">
    <property type="term" value="F:structural constituent of ribosome"/>
    <property type="evidence" value="ECO:0007669"/>
    <property type="project" value="InterPro"/>
</dbReference>
<dbReference type="PANTHER" id="PTHR10916">
    <property type="entry name" value="60S RIBOSOMAL PROTEIN L35/50S RIBOSOMAL PROTEIN L29"/>
    <property type="match status" value="1"/>
</dbReference>
<protein>
    <recommendedName>
        <fullName evidence="4">Large ribosomal subunit protein uL29c</fullName>
    </recommendedName>
    <alternativeName>
        <fullName evidence="5">50S ribosomal protein L29, chloroplastic</fullName>
    </alternativeName>
</protein>
<keyword evidence="3" id="KW-0687">Ribonucleoprotein</keyword>
<dbReference type="NCBIfam" id="TIGR00012">
    <property type="entry name" value="L29"/>
    <property type="match status" value="1"/>
</dbReference>
<dbReference type="InterPro" id="IPR050063">
    <property type="entry name" value="Ribosomal_protein_uL29"/>
</dbReference>
<keyword evidence="6" id="KW-0934">Plastid</keyword>